<organism evidence="9">
    <name type="scientific">marine sediment metagenome</name>
    <dbReference type="NCBI Taxonomy" id="412755"/>
    <lineage>
        <taxon>unclassified sequences</taxon>
        <taxon>metagenomes</taxon>
        <taxon>ecological metagenomes</taxon>
    </lineage>
</organism>
<protein>
    <recommendedName>
        <fullName evidence="8">MotA/TolQ/ExbB proton channel domain-containing protein</fullName>
    </recommendedName>
</protein>
<proteinExistence type="inferred from homology"/>
<accession>X0VVP7</accession>
<reference evidence="9" key="1">
    <citation type="journal article" date="2014" name="Front. Microbiol.">
        <title>High frequency of phylogenetically diverse reductive dehalogenase-homologous genes in deep subseafloor sedimentary metagenomes.</title>
        <authorList>
            <person name="Kawai M."/>
            <person name="Futagami T."/>
            <person name="Toyoda A."/>
            <person name="Takaki Y."/>
            <person name="Nishi S."/>
            <person name="Hori S."/>
            <person name="Arai W."/>
            <person name="Tsubouchi T."/>
            <person name="Morono Y."/>
            <person name="Uchiyama I."/>
            <person name="Ito T."/>
            <person name="Fujiyama A."/>
            <person name="Inagaki F."/>
            <person name="Takami H."/>
        </authorList>
    </citation>
    <scope>NUCLEOTIDE SEQUENCE</scope>
    <source>
        <strain evidence="9">Expedition CK06-06</strain>
    </source>
</reference>
<dbReference type="InterPro" id="IPR002898">
    <property type="entry name" value="MotA_ExbB_proton_chnl"/>
</dbReference>
<dbReference type="GO" id="GO:0017038">
    <property type="term" value="P:protein import"/>
    <property type="evidence" value="ECO:0007669"/>
    <property type="project" value="TreeGrafter"/>
</dbReference>
<dbReference type="PANTHER" id="PTHR30625:SF17">
    <property type="entry name" value="TOLQ-RELATED"/>
    <property type="match status" value="1"/>
</dbReference>
<name>X0VVP7_9ZZZZ</name>
<evidence type="ECO:0000256" key="2">
    <source>
        <dbReference type="ARBA" id="ARBA00010442"/>
    </source>
</evidence>
<keyword evidence="4 7" id="KW-0812">Transmembrane</keyword>
<evidence type="ECO:0000256" key="4">
    <source>
        <dbReference type="ARBA" id="ARBA00022692"/>
    </source>
</evidence>
<keyword evidence="6 7" id="KW-0472">Membrane</keyword>
<dbReference type="AlphaFoldDB" id="X0VVP7"/>
<comment type="subcellular location">
    <subcellularLocation>
        <location evidence="1">Cell membrane</location>
        <topology evidence="1">Multi-pass membrane protein</topology>
    </subcellularLocation>
</comment>
<evidence type="ECO:0000256" key="3">
    <source>
        <dbReference type="ARBA" id="ARBA00022475"/>
    </source>
</evidence>
<sequence length="108" mass="11437">PLLGKNLGVLATIAHIAPLLGLLGTVVGMLKAFQVIEGKAMSMVPVNPGDLAGGIWEALITTVAGLSVAIPTYVAYNYLVSRVDSFVLDMEKSATELVNLLSDQRRTR</sequence>
<evidence type="ECO:0000256" key="5">
    <source>
        <dbReference type="ARBA" id="ARBA00022989"/>
    </source>
</evidence>
<feature type="non-terminal residue" evidence="9">
    <location>
        <position position="1"/>
    </location>
</feature>
<feature type="transmembrane region" description="Helical" evidence="7">
    <location>
        <begin position="54"/>
        <end position="76"/>
    </location>
</feature>
<evidence type="ECO:0000313" key="9">
    <source>
        <dbReference type="EMBL" id="GAG22375.1"/>
    </source>
</evidence>
<evidence type="ECO:0000256" key="1">
    <source>
        <dbReference type="ARBA" id="ARBA00004651"/>
    </source>
</evidence>
<keyword evidence="5 7" id="KW-1133">Transmembrane helix</keyword>
<comment type="similarity">
    <text evidence="2">Belongs to the ExbB/TolQ family.</text>
</comment>
<gene>
    <name evidence="9" type="ORF">S01H1_51339</name>
</gene>
<evidence type="ECO:0000259" key="8">
    <source>
        <dbReference type="Pfam" id="PF01618"/>
    </source>
</evidence>
<dbReference type="GO" id="GO:0005886">
    <property type="term" value="C:plasma membrane"/>
    <property type="evidence" value="ECO:0007669"/>
    <property type="project" value="UniProtKB-SubCell"/>
</dbReference>
<dbReference type="InterPro" id="IPR050790">
    <property type="entry name" value="ExbB/TolQ_transport"/>
</dbReference>
<feature type="transmembrane region" description="Helical" evidence="7">
    <location>
        <begin position="12"/>
        <end position="33"/>
    </location>
</feature>
<dbReference type="PANTHER" id="PTHR30625">
    <property type="entry name" value="PROTEIN TOLQ"/>
    <property type="match status" value="1"/>
</dbReference>
<comment type="caution">
    <text evidence="9">The sequence shown here is derived from an EMBL/GenBank/DDBJ whole genome shotgun (WGS) entry which is preliminary data.</text>
</comment>
<dbReference type="Pfam" id="PF01618">
    <property type="entry name" value="MotA_ExbB"/>
    <property type="match status" value="1"/>
</dbReference>
<feature type="domain" description="MotA/TolQ/ExbB proton channel" evidence="8">
    <location>
        <begin position="3"/>
        <end position="91"/>
    </location>
</feature>
<keyword evidence="3" id="KW-1003">Cell membrane</keyword>
<dbReference type="EMBL" id="BARS01033129">
    <property type="protein sequence ID" value="GAG22375.1"/>
    <property type="molecule type" value="Genomic_DNA"/>
</dbReference>
<evidence type="ECO:0000256" key="7">
    <source>
        <dbReference type="SAM" id="Phobius"/>
    </source>
</evidence>
<evidence type="ECO:0000256" key="6">
    <source>
        <dbReference type="ARBA" id="ARBA00023136"/>
    </source>
</evidence>